<name>A0A9P0HEA0_NEZVI</name>
<accession>A0A9P0HEA0</accession>
<evidence type="ECO:0000313" key="2">
    <source>
        <dbReference type="Proteomes" id="UP001152798"/>
    </source>
</evidence>
<gene>
    <name evidence="1" type="ORF">NEZAVI_LOCUS9689</name>
</gene>
<protein>
    <submittedName>
        <fullName evidence="1">Uncharacterized protein</fullName>
    </submittedName>
</protein>
<dbReference type="Proteomes" id="UP001152798">
    <property type="component" value="Chromosome 4"/>
</dbReference>
<sequence>MRKRTTHGVDESSLVIGRAADTGYIDSSVAGIYRPSRSVMLVTSGWGTPGHIKTSSSYRIRDALHSLI</sequence>
<dbReference type="EMBL" id="OV725080">
    <property type="protein sequence ID" value="CAH1400454.1"/>
    <property type="molecule type" value="Genomic_DNA"/>
</dbReference>
<reference evidence="1" key="1">
    <citation type="submission" date="2022-01" db="EMBL/GenBank/DDBJ databases">
        <authorList>
            <person name="King R."/>
        </authorList>
    </citation>
    <scope>NUCLEOTIDE SEQUENCE</scope>
</reference>
<evidence type="ECO:0000313" key="1">
    <source>
        <dbReference type="EMBL" id="CAH1400454.1"/>
    </source>
</evidence>
<proteinExistence type="predicted"/>
<dbReference type="AlphaFoldDB" id="A0A9P0HEA0"/>
<organism evidence="1 2">
    <name type="scientific">Nezara viridula</name>
    <name type="common">Southern green stink bug</name>
    <name type="synonym">Cimex viridulus</name>
    <dbReference type="NCBI Taxonomy" id="85310"/>
    <lineage>
        <taxon>Eukaryota</taxon>
        <taxon>Metazoa</taxon>
        <taxon>Ecdysozoa</taxon>
        <taxon>Arthropoda</taxon>
        <taxon>Hexapoda</taxon>
        <taxon>Insecta</taxon>
        <taxon>Pterygota</taxon>
        <taxon>Neoptera</taxon>
        <taxon>Paraneoptera</taxon>
        <taxon>Hemiptera</taxon>
        <taxon>Heteroptera</taxon>
        <taxon>Panheteroptera</taxon>
        <taxon>Pentatomomorpha</taxon>
        <taxon>Pentatomoidea</taxon>
        <taxon>Pentatomidae</taxon>
        <taxon>Pentatominae</taxon>
        <taxon>Nezara</taxon>
    </lineage>
</organism>
<keyword evidence="2" id="KW-1185">Reference proteome</keyword>